<evidence type="ECO:0000259" key="1">
    <source>
        <dbReference type="Pfam" id="PF02627"/>
    </source>
</evidence>
<dbReference type="PANTHER" id="PTHR34846">
    <property type="entry name" value="4-CARBOXYMUCONOLACTONE DECARBOXYLASE FAMILY PROTEIN (AFU_ORTHOLOGUE AFUA_6G11590)"/>
    <property type="match status" value="1"/>
</dbReference>
<dbReference type="InterPro" id="IPR029032">
    <property type="entry name" value="AhpD-like"/>
</dbReference>
<sequence length="153" mass="17360">MKARIAQNEIDNSIFAGLIKTDGILYRSGIDHKLLELIKLRVAQINSCAYCLDMHYKEAEHLGETPQRLYSLSAWRETPYYSELEQAVLAYTEAITNVNRAHFEPELMAALEKYFNKDQIALITLAISQINTWTRLNIAFGTVPGGYVVGQYA</sequence>
<dbReference type="SUPFAM" id="SSF69118">
    <property type="entry name" value="AhpD-like"/>
    <property type="match status" value="1"/>
</dbReference>
<dbReference type="InterPro" id="IPR004675">
    <property type="entry name" value="AhpD_core"/>
</dbReference>
<dbReference type="InterPro" id="IPR003779">
    <property type="entry name" value="CMD-like"/>
</dbReference>
<accession>A0ABQ3I4D1</accession>
<comment type="caution">
    <text evidence="2">The sequence shown here is derived from an EMBL/GenBank/DDBJ whole genome shotgun (WGS) entry which is preliminary data.</text>
</comment>
<dbReference type="Pfam" id="PF02627">
    <property type="entry name" value="CMD"/>
    <property type="match status" value="1"/>
</dbReference>
<organism evidence="2 3">
    <name type="scientific">Roseivirga thermotolerans</name>
    <dbReference type="NCBI Taxonomy" id="1758176"/>
    <lineage>
        <taxon>Bacteria</taxon>
        <taxon>Pseudomonadati</taxon>
        <taxon>Bacteroidota</taxon>
        <taxon>Cytophagia</taxon>
        <taxon>Cytophagales</taxon>
        <taxon>Roseivirgaceae</taxon>
        <taxon>Roseivirga</taxon>
    </lineage>
</organism>
<dbReference type="Gene3D" id="1.20.1290.10">
    <property type="entry name" value="AhpD-like"/>
    <property type="match status" value="1"/>
</dbReference>
<gene>
    <name evidence="2" type="ORF">GCM10011340_17880</name>
</gene>
<evidence type="ECO:0000313" key="2">
    <source>
        <dbReference type="EMBL" id="GHE62988.1"/>
    </source>
</evidence>
<feature type="domain" description="Carboxymuconolactone decarboxylase-like" evidence="1">
    <location>
        <begin position="22"/>
        <end position="93"/>
    </location>
</feature>
<dbReference type="RefSeq" id="WP_189629883.1">
    <property type="nucleotide sequence ID" value="NZ_BNAG01000002.1"/>
</dbReference>
<dbReference type="NCBIfam" id="TIGR00778">
    <property type="entry name" value="ahpD_dom"/>
    <property type="match status" value="1"/>
</dbReference>
<protein>
    <submittedName>
        <fullName evidence="2">Alkyl hydroperoxide reductase AhpD</fullName>
    </submittedName>
</protein>
<name>A0ABQ3I4D1_9BACT</name>
<reference evidence="3" key="1">
    <citation type="journal article" date="2019" name="Int. J. Syst. Evol. Microbiol.">
        <title>The Global Catalogue of Microorganisms (GCM) 10K type strain sequencing project: providing services to taxonomists for standard genome sequencing and annotation.</title>
        <authorList>
            <consortium name="The Broad Institute Genomics Platform"/>
            <consortium name="The Broad Institute Genome Sequencing Center for Infectious Disease"/>
            <person name="Wu L."/>
            <person name="Ma J."/>
        </authorList>
    </citation>
    <scope>NUCLEOTIDE SEQUENCE [LARGE SCALE GENOMIC DNA]</scope>
    <source>
        <strain evidence="3">CGMCC 1.15111</strain>
    </source>
</reference>
<dbReference type="EMBL" id="BNAG01000002">
    <property type="protein sequence ID" value="GHE62988.1"/>
    <property type="molecule type" value="Genomic_DNA"/>
</dbReference>
<proteinExistence type="predicted"/>
<dbReference type="PANTHER" id="PTHR34846:SF10">
    <property type="entry name" value="CYTOPLASMIC PROTEIN"/>
    <property type="match status" value="1"/>
</dbReference>
<evidence type="ECO:0000313" key="3">
    <source>
        <dbReference type="Proteomes" id="UP000658258"/>
    </source>
</evidence>
<dbReference type="Proteomes" id="UP000658258">
    <property type="component" value="Unassembled WGS sequence"/>
</dbReference>
<keyword evidence="3" id="KW-1185">Reference proteome</keyword>